<evidence type="ECO:0000259" key="8">
    <source>
        <dbReference type="Pfam" id="PF06429"/>
    </source>
</evidence>
<gene>
    <name evidence="10" type="primary">flgK</name>
    <name evidence="10" type="ORF">QTP81_06115</name>
</gene>
<keyword evidence="10" id="KW-0966">Cell projection</keyword>
<dbReference type="InterPro" id="IPR010930">
    <property type="entry name" value="Flg_bb/hook_C_dom"/>
</dbReference>
<dbReference type="Proteomes" id="UP001234343">
    <property type="component" value="Unassembled WGS sequence"/>
</dbReference>
<dbReference type="Pfam" id="PF06429">
    <property type="entry name" value="Flg_bbr_C"/>
    <property type="match status" value="1"/>
</dbReference>
<keyword evidence="10" id="KW-0282">Flagellum</keyword>
<dbReference type="InterPro" id="IPR019776">
    <property type="entry name" value="Flagellar_basal_body_rod_CS"/>
</dbReference>
<dbReference type="InterPro" id="IPR002371">
    <property type="entry name" value="FlgK"/>
</dbReference>
<comment type="subcellular location">
    <subcellularLocation>
        <location evidence="1">Bacterial flagellum</location>
    </subcellularLocation>
    <subcellularLocation>
        <location evidence="2">Secreted</location>
    </subcellularLocation>
</comment>
<evidence type="ECO:0000256" key="2">
    <source>
        <dbReference type="ARBA" id="ARBA00004613"/>
    </source>
</evidence>
<reference evidence="10 11" key="1">
    <citation type="submission" date="2023-06" db="EMBL/GenBank/DDBJ databases">
        <title>Alteromonas sp. ASW11-36 isolated from intertidal sand.</title>
        <authorList>
            <person name="Li Y."/>
        </authorList>
    </citation>
    <scope>NUCLEOTIDE SEQUENCE [LARGE SCALE GENOMIC DNA]</scope>
    <source>
        <strain evidence="10 11">ASW11-36</strain>
    </source>
</reference>
<name>A0ABT7SVH1_9ALTE</name>
<keyword evidence="10" id="KW-0969">Cilium</keyword>
<feature type="domain" description="Flagellar basal-body/hook protein C-terminal" evidence="8">
    <location>
        <begin position="668"/>
        <end position="705"/>
    </location>
</feature>
<evidence type="ECO:0000259" key="9">
    <source>
        <dbReference type="Pfam" id="PF22638"/>
    </source>
</evidence>
<feature type="domain" description="Flagellar basal body rod protein N-terminal" evidence="7">
    <location>
        <begin position="10"/>
        <end position="37"/>
    </location>
</feature>
<sequence length="708" mass="75445">MIRNTDLFSIATSGINASNRLLNTTSNNIANVNTEGYVRERTEFKSQLVGGVDIGTTERVINQFAQNQLRRDTTQLGEFQAFKQKTDGLDNVLANEANSISTGLSEFFAAIQTSADDPTNLASRDLVLGDGKALLRRMQSLSDFMLDKEEELNLEFESQVNRANSLIQSIGELNEAIIVANGNNRFDQPGALLNERDLAINELASLMSIEVRESPNQNGSKVVNLTSGESLVLEDGSFNLLELGGDADPTFKQLQLTTSFTGAKQNTTLNIFEDQLGGSIGGLFRYRDEVLNPAQRDLGQLALAFTDAVNTQNRLGMDLDQQLGGDIFVAPTFQGLTYQGTDPNLSIVGQITRGAGSTLTDADYKITVTSVTATNLPDEVTVELLNGDGSPKVDENNAPIVFTNITINSSGFSELPNGFEINFDSAGGYGVGNEFLLQPTRRAASDIEMATNRAEDLAFALPIRVDADLNNLGGATLVSTRVTNTTVDAALGAEASAFDGSGGIHDATAAPGGTVGAPVQIDFTSATSYEVRDVDGNLIVTVTGVTDYNNLLEQASNTAGWPAAFSALDNYPGYDFSLEGEARAGDSFTIAYNTDGFNDNRNALAMGALQRASTVQLSSNSSSTPRTFHEAYASVVSRVGEDAASADVSLQAAEAMYADSTEWNQAVSGVSLDEEAANLVRFQQTYAAAARILSAAQDMFDTILSVAR</sequence>
<evidence type="ECO:0000256" key="5">
    <source>
        <dbReference type="ARBA" id="ARBA00022525"/>
    </source>
</evidence>
<keyword evidence="11" id="KW-1185">Reference proteome</keyword>
<evidence type="ECO:0000259" key="7">
    <source>
        <dbReference type="Pfam" id="PF00460"/>
    </source>
</evidence>
<dbReference type="Pfam" id="PF22638">
    <property type="entry name" value="FlgK_D1"/>
    <property type="match status" value="1"/>
</dbReference>
<proteinExistence type="inferred from homology"/>
<dbReference type="PROSITE" id="PS00588">
    <property type="entry name" value="FLAGELLA_BB_ROD"/>
    <property type="match status" value="1"/>
</dbReference>
<evidence type="ECO:0000256" key="4">
    <source>
        <dbReference type="ARBA" id="ARBA00016244"/>
    </source>
</evidence>
<dbReference type="PANTHER" id="PTHR30033">
    <property type="entry name" value="FLAGELLAR HOOK-ASSOCIATED PROTEIN 1"/>
    <property type="match status" value="1"/>
</dbReference>
<feature type="domain" description="Flagellar hook-associated protein FlgK helical" evidence="9">
    <location>
        <begin position="89"/>
        <end position="328"/>
    </location>
</feature>
<evidence type="ECO:0000313" key="11">
    <source>
        <dbReference type="Proteomes" id="UP001234343"/>
    </source>
</evidence>
<keyword evidence="5" id="KW-0964">Secreted</keyword>
<dbReference type="NCBIfam" id="TIGR02492">
    <property type="entry name" value="flgK_ends"/>
    <property type="match status" value="1"/>
</dbReference>
<dbReference type="EMBL" id="JAUCBP010000006">
    <property type="protein sequence ID" value="MDM7860165.1"/>
    <property type="molecule type" value="Genomic_DNA"/>
</dbReference>
<comment type="caution">
    <text evidence="10">The sequence shown here is derived from an EMBL/GenBank/DDBJ whole genome shotgun (WGS) entry which is preliminary data.</text>
</comment>
<accession>A0ABT7SVH1</accession>
<dbReference type="PRINTS" id="PR01005">
    <property type="entry name" value="FLGHOOKAP1"/>
</dbReference>
<protein>
    <recommendedName>
        <fullName evidence="4">Flagellar hook-associated protein 1</fullName>
    </recommendedName>
</protein>
<dbReference type="PANTHER" id="PTHR30033:SF1">
    <property type="entry name" value="FLAGELLAR HOOK-ASSOCIATED PROTEIN 1"/>
    <property type="match status" value="1"/>
</dbReference>
<evidence type="ECO:0000313" key="10">
    <source>
        <dbReference type="EMBL" id="MDM7860165.1"/>
    </source>
</evidence>
<dbReference type="InterPro" id="IPR001444">
    <property type="entry name" value="Flag_bb_rod_N"/>
</dbReference>
<keyword evidence="6" id="KW-0975">Bacterial flagellum</keyword>
<evidence type="ECO:0000256" key="3">
    <source>
        <dbReference type="ARBA" id="ARBA00009677"/>
    </source>
</evidence>
<evidence type="ECO:0000256" key="1">
    <source>
        <dbReference type="ARBA" id="ARBA00004365"/>
    </source>
</evidence>
<dbReference type="InterPro" id="IPR053927">
    <property type="entry name" value="FlgK_helical"/>
</dbReference>
<comment type="similarity">
    <text evidence="3">Belongs to the flagella basal body rod proteins family.</text>
</comment>
<dbReference type="RefSeq" id="WP_289364410.1">
    <property type="nucleotide sequence ID" value="NZ_JAUCBP010000006.1"/>
</dbReference>
<dbReference type="SUPFAM" id="SSF64518">
    <property type="entry name" value="Phase 1 flagellin"/>
    <property type="match status" value="2"/>
</dbReference>
<dbReference type="Pfam" id="PF00460">
    <property type="entry name" value="Flg_bb_rod"/>
    <property type="match status" value="1"/>
</dbReference>
<evidence type="ECO:0000256" key="6">
    <source>
        <dbReference type="ARBA" id="ARBA00023143"/>
    </source>
</evidence>
<organism evidence="10 11">
    <name type="scientific">Alteromonas arenosi</name>
    <dbReference type="NCBI Taxonomy" id="3055817"/>
    <lineage>
        <taxon>Bacteria</taxon>
        <taxon>Pseudomonadati</taxon>
        <taxon>Pseudomonadota</taxon>
        <taxon>Gammaproteobacteria</taxon>
        <taxon>Alteromonadales</taxon>
        <taxon>Alteromonadaceae</taxon>
        <taxon>Alteromonas/Salinimonas group</taxon>
        <taxon>Alteromonas</taxon>
    </lineage>
</organism>